<protein>
    <recommendedName>
        <fullName evidence="4">ATP-binding protein</fullName>
    </recommendedName>
</protein>
<evidence type="ECO:0000256" key="1">
    <source>
        <dbReference type="SAM" id="SignalP"/>
    </source>
</evidence>
<keyword evidence="1" id="KW-0732">Signal</keyword>
<dbReference type="RefSeq" id="WP_010267091.1">
    <property type="nucleotide sequence ID" value="NZ_JAVRET010000029.1"/>
</dbReference>
<gene>
    <name evidence="2" type="ORF">RM698_14530</name>
</gene>
<feature type="chain" id="PRO_5046707380" description="ATP-binding protein" evidence="1">
    <location>
        <begin position="33"/>
        <end position="137"/>
    </location>
</feature>
<name>A0ABU2R2C6_9ACTN</name>
<feature type="signal peptide" evidence="1">
    <location>
        <begin position="1"/>
        <end position="32"/>
    </location>
</feature>
<evidence type="ECO:0008006" key="4">
    <source>
        <dbReference type="Google" id="ProtNLM"/>
    </source>
</evidence>
<comment type="caution">
    <text evidence="2">The sequence shown here is derived from an EMBL/GenBank/DDBJ whole genome shotgun (WGS) entry which is preliminary data.</text>
</comment>
<dbReference type="Proteomes" id="UP001183610">
    <property type="component" value="Unassembled WGS sequence"/>
</dbReference>
<dbReference type="EMBL" id="JAVRET010000029">
    <property type="protein sequence ID" value="MDT0410269.1"/>
    <property type="molecule type" value="Genomic_DNA"/>
</dbReference>
<keyword evidence="3" id="KW-1185">Reference proteome</keyword>
<organism evidence="2 3">
    <name type="scientific">Streptomyces evansiae</name>
    <dbReference type="NCBI Taxonomy" id="3075535"/>
    <lineage>
        <taxon>Bacteria</taxon>
        <taxon>Bacillati</taxon>
        <taxon>Actinomycetota</taxon>
        <taxon>Actinomycetes</taxon>
        <taxon>Kitasatosporales</taxon>
        <taxon>Streptomycetaceae</taxon>
        <taxon>Streptomyces</taxon>
    </lineage>
</organism>
<reference evidence="3" key="1">
    <citation type="submission" date="2023-07" db="EMBL/GenBank/DDBJ databases">
        <title>30 novel species of actinomycetes from the DSMZ collection.</title>
        <authorList>
            <person name="Nouioui I."/>
        </authorList>
    </citation>
    <scope>NUCLEOTIDE SEQUENCE [LARGE SCALE GENOMIC DNA]</scope>
    <source>
        <strain evidence="3">DSM 41979</strain>
    </source>
</reference>
<evidence type="ECO:0000313" key="2">
    <source>
        <dbReference type="EMBL" id="MDT0410269.1"/>
    </source>
</evidence>
<sequence length="137" mass="12496">MSKPLTRRLAGAALLLAAGAAPVIGAAGAANAAELPSTQGLGVSSLDGDAVGSTVDGAAKGAAQTLGETGGKAVGKAAPEAGKLVGHAGHTVAPVTERAGNGDLLGGAGKTVSGSGKGGGLTGGLTGILPTKGLPLG</sequence>
<evidence type="ECO:0000313" key="3">
    <source>
        <dbReference type="Proteomes" id="UP001183610"/>
    </source>
</evidence>
<proteinExistence type="predicted"/>
<accession>A0ABU2R2C6</accession>